<dbReference type="Pfam" id="PF00158">
    <property type="entry name" value="Sigma54_activat"/>
    <property type="match status" value="1"/>
</dbReference>
<dbReference type="GO" id="GO:0005524">
    <property type="term" value="F:ATP binding"/>
    <property type="evidence" value="ECO:0007669"/>
    <property type="project" value="UniProtKB-KW"/>
</dbReference>
<evidence type="ECO:0000313" key="11">
    <source>
        <dbReference type="Proteomes" id="UP000294958"/>
    </source>
</evidence>
<evidence type="ECO:0000313" key="8">
    <source>
        <dbReference type="EMBL" id="EXL06693.1"/>
    </source>
</evidence>
<dbReference type="Pfam" id="PF02954">
    <property type="entry name" value="HTH_8"/>
    <property type="match status" value="1"/>
</dbReference>
<dbReference type="InterPro" id="IPR009057">
    <property type="entry name" value="Homeodomain-like_sf"/>
</dbReference>
<keyword evidence="3" id="KW-0902">Two-component regulatory system</keyword>
<dbReference type="CDD" id="cd00009">
    <property type="entry name" value="AAA"/>
    <property type="match status" value="1"/>
</dbReference>
<dbReference type="Gene3D" id="3.30.450.40">
    <property type="match status" value="1"/>
</dbReference>
<evidence type="ECO:0000313" key="9">
    <source>
        <dbReference type="EMBL" id="TDR36002.1"/>
    </source>
</evidence>
<dbReference type="GO" id="GO:0000160">
    <property type="term" value="P:phosphorelay signal transduction system"/>
    <property type="evidence" value="ECO:0007669"/>
    <property type="project" value="UniProtKB-KW"/>
</dbReference>
<dbReference type="HOGENOM" id="CLU_000445_8_12_5"/>
<dbReference type="PANTHER" id="PTHR32071">
    <property type="entry name" value="TRANSCRIPTIONAL REGULATORY PROTEIN"/>
    <property type="match status" value="1"/>
</dbReference>
<dbReference type="PROSITE" id="PS50045">
    <property type="entry name" value="SIGMA54_INTERACT_4"/>
    <property type="match status" value="1"/>
</dbReference>
<dbReference type="SUPFAM" id="SSF52540">
    <property type="entry name" value="P-loop containing nucleoside triphosphate hydrolases"/>
    <property type="match status" value="1"/>
</dbReference>
<dbReference type="Pfam" id="PF01590">
    <property type="entry name" value="GAF"/>
    <property type="match status" value="1"/>
</dbReference>
<dbReference type="InterPro" id="IPR002197">
    <property type="entry name" value="HTH_Fis"/>
</dbReference>
<organism evidence="8 10">
    <name type="scientific">Aquamicrobium defluvii</name>
    <dbReference type="NCBI Taxonomy" id="69279"/>
    <lineage>
        <taxon>Bacteria</taxon>
        <taxon>Pseudomonadati</taxon>
        <taxon>Pseudomonadota</taxon>
        <taxon>Alphaproteobacteria</taxon>
        <taxon>Hyphomicrobiales</taxon>
        <taxon>Phyllobacteriaceae</taxon>
        <taxon>Aquamicrobium</taxon>
    </lineage>
</organism>
<keyword evidence="5" id="KW-0238">DNA-binding</keyword>
<evidence type="ECO:0000256" key="5">
    <source>
        <dbReference type="ARBA" id="ARBA00023125"/>
    </source>
</evidence>
<dbReference type="InterPro" id="IPR003018">
    <property type="entry name" value="GAF"/>
</dbReference>
<dbReference type="OrthoDB" id="9762726at2"/>
<dbReference type="SUPFAM" id="SSF46689">
    <property type="entry name" value="Homeodomain-like"/>
    <property type="match status" value="1"/>
</dbReference>
<proteinExistence type="predicted"/>
<dbReference type="STRING" id="69279.BG36_04915"/>
<dbReference type="Proteomes" id="UP000019849">
    <property type="component" value="Unassembled WGS sequence"/>
</dbReference>
<accession>A0A011ULA7</accession>
<reference evidence="9 11" key="2">
    <citation type="submission" date="2019-03" db="EMBL/GenBank/DDBJ databases">
        <title>Genomic Encyclopedia of Type Strains, Phase IV (KMG-IV): sequencing the most valuable type-strain genomes for metagenomic binning, comparative biology and taxonomic classification.</title>
        <authorList>
            <person name="Goeker M."/>
        </authorList>
    </citation>
    <scope>NUCLEOTIDE SEQUENCE [LARGE SCALE GENOMIC DNA]</scope>
    <source>
        <strain evidence="9 11">DSM 11603</strain>
    </source>
</reference>
<reference evidence="8 10" key="1">
    <citation type="submission" date="2014-02" db="EMBL/GenBank/DDBJ databases">
        <title>Aquamicrobium defluvii Genome sequencing.</title>
        <authorList>
            <person name="Wang X."/>
        </authorList>
    </citation>
    <scope>NUCLEOTIDE SEQUENCE [LARGE SCALE GENOMIC DNA]</scope>
    <source>
        <strain evidence="8 10">W13Z1</strain>
    </source>
</reference>
<dbReference type="PRINTS" id="PR01590">
    <property type="entry name" value="HTHFIS"/>
</dbReference>
<dbReference type="InterPro" id="IPR002078">
    <property type="entry name" value="Sigma_54_int"/>
</dbReference>
<dbReference type="GO" id="GO:0006355">
    <property type="term" value="P:regulation of DNA-templated transcription"/>
    <property type="evidence" value="ECO:0007669"/>
    <property type="project" value="InterPro"/>
</dbReference>
<name>A0A011ULA7_9HYPH</name>
<evidence type="ECO:0000313" key="10">
    <source>
        <dbReference type="Proteomes" id="UP000019849"/>
    </source>
</evidence>
<keyword evidence="1" id="KW-0547">Nucleotide-binding</keyword>
<dbReference type="Pfam" id="PF25601">
    <property type="entry name" value="AAA_lid_14"/>
    <property type="match status" value="1"/>
</dbReference>
<evidence type="ECO:0000256" key="1">
    <source>
        <dbReference type="ARBA" id="ARBA00022741"/>
    </source>
</evidence>
<comment type="caution">
    <text evidence="8">The sequence shown here is derived from an EMBL/GenBank/DDBJ whole genome shotgun (WGS) entry which is preliminary data.</text>
</comment>
<evidence type="ECO:0000259" key="7">
    <source>
        <dbReference type="PROSITE" id="PS50045"/>
    </source>
</evidence>
<dbReference type="InterPro" id="IPR029016">
    <property type="entry name" value="GAF-like_dom_sf"/>
</dbReference>
<keyword evidence="6" id="KW-0804">Transcription</keyword>
<evidence type="ECO:0000256" key="6">
    <source>
        <dbReference type="ARBA" id="ARBA00023163"/>
    </source>
</evidence>
<dbReference type="GO" id="GO:0043565">
    <property type="term" value="F:sequence-specific DNA binding"/>
    <property type="evidence" value="ECO:0007669"/>
    <property type="project" value="InterPro"/>
</dbReference>
<evidence type="ECO:0000256" key="4">
    <source>
        <dbReference type="ARBA" id="ARBA00023015"/>
    </source>
</evidence>
<dbReference type="eggNOG" id="COG3284">
    <property type="taxonomic scope" value="Bacteria"/>
</dbReference>
<dbReference type="InterPro" id="IPR025662">
    <property type="entry name" value="Sigma_54_int_dom_ATP-bd_1"/>
</dbReference>
<dbReference type="PROSITE" id="PS00675">
    <property type="entry name" value="SIGMA54_INTERACT_1"/>
    <property type="match status" value="1"/>
</dbReference>
<evidence type="ECO:0000256" key="3">
    <source>
        <dbReference type="ARBA" id="ARBA00023012"/>
    </source>
</evidence>
<dbReference type="InterPro" id="IPR058031">
    <property type="entry name" value="AAA_lid_NorR"/>
</dbReference>
<keyword evidence="2" id="KW-0067">ATP-binding</keyword>
<dbReference type="EMBL" id="JENY01000015">
    <property type="protein sequence ID" value="EXL06693.1"/>
    <property type="molecule type" value="Genomic_DNA"/>
</dbReference>
<dbReference type="PATRIC" id="fig|69279.3.peg.2371"/>
<dbReference type="AlphaFoldDB" id="A0A011ULA7"/>
<keyword evidence="4" id="KW-0805">Transcription regulation</keyword>
<evidence type="ECO:0000256" key="2">
    <source>
        <dbReference type="ARBA" id="ARBA00022840"/>
    </source>
</evidence>
<dbReference type="Gene3D" id="3.40.50.300">
    <property type="entry name" value="P-loop containing nucleotide triphosphate hydrolases"/>
    <property type="match status" value="1"/>
</dbReference>
<protein>
    <submittedName>
        <fullName evidence="8">Fis family transcriptional regulator</fullName>
    </submittedName>
    <submittedName>
        <fullName evidence="9">Transcriptional regulator of acetoin/glycerol metabolism</fullName>
    </submittedName>
</protein>
<keyword evidence="11" id="KW-1185">Reference proteome</keyword>
<dbReference type="Gene3D" id="1.10.8.60">
    <property type="match status" value="1"/>
</dbReference>
<dbReference type="RefSeq" id="WP_035027060.1">
    <property type="nucleotide sequence ID" value="NZ_KK073888.1"/>
</dbReference>
<sequence>MVASITKRDWEEFMAVGRVPLSVRELVLQSWQRSAGNGITGLKSAPKLGDSELMARRREARRLRHGARTALQKAGYLLNHTGNMLLLCNDRGVVLDVAGDEATQARGRENHLHVGGRWNESSIGTNAIGTAIHLRRPMQVSSVEHFCEEIHRWNCAATPITDPADGRLLGVVDISWPNDVEQMNAAALSATLALQIEADLGRNYAMEREKLVERLHMRRPRLGSDPVLVLDRAGRDVFATEDFRRLCDDNDALDSLRARIPDLMGRMPGDIAEALSGSLPGADLEVIAEGEDAVGVMLSLRRRRPVPVSHGADLDKIGSIGPVTFELCGRAQRLAGVHIPILIEGETGTGKTFLAQAIHRASPQAGGSFEMLDCSTLTAQALREDLARETRRSAMLEQLAESGGALCLDRPGATPPEAQKLLLSLLEQVSARARTGIKLLSLSSTPLYEAMQEGRFRGDLYYRLAGARLVIPPLRERRQEIVPSLNMIAARHARTTGGRELRFTSGALGVLAAYRWPGNLLEMSNMVAALDALSPSGLIDERNLPPEMLNQSANREDHTLRGSEKAEILEAVELSGGNLTEAARRLGIARSTLYLKLDSYGIARPRRS</sequence>
<feature type="domain" description="Sigma-54 factor interaction" evidence="7">
    <location>
        <begin position="317"/>
        <end position="532"/>
    </location>
</feature>
<dbReference type="InterPro" id="IPR003593">
    <property type="entry name" value="AAA+_ATPase"/>
</dbReference>
<dbReference type="SMART" id="SM00382">
    <property type="entry name" value="AAA"/>
    <property type="match status" value="1"/>
</dbReference>
<dbReference type="Proteomes" id="UP000294958">
    <property type="component" value="Unassembled WGS sequence"/>
</dbReference>
<gene>
    <name evidence="8" type="ORF">BG36_04915</name>
    <name evidence="9" type="ORF">DES43_107170</name>
</gene>
<dbReference type="Gene3D" id="1.10.10.60">
    <property type="entry name" value="Homeodomain-like"/>
    <property type="match status" value="1"/>
</dbReference>
<dbReference type="InterPro" id="IPR027417">
    <property type="entry name" value="P-loop_NTPase"/>
</dbReference>
<dbReference type="EMBL" id="SNZF01000007">
    <property type="protein sequence ID" value="TDR36002.1"/>
    <property type="molecule type" value="Genomic_DNA"/>
</dbReference>